<dbReference type="CDD" id="cd16833">
    <property type="entry name" value="YfiH"/>
    <property type="match status" value="1"/>
</dbReference>
<dbReference type="PANTHER" id="PTHR30616">
    <property type="entry name" value="UNCHARACTERIZED PROTEIN YFIH"/>
    <property type="match status" value="1"/>
</dbReference>
<evidence type="ECO:0000313" key="10">
    <source>
        <dbReference type="EMBL" id="CAA9382613.1"/>
    </source>
</evidence>
<keyword evidence="4" id="KW-0479">Metal-binding</keyword>
<dbReference type="Gene3D" id="3.60.140.10">
    <property type="entry name" value="CNF1/YfiH-like putative cysteine hydrolases"/>
    <property type="match status" value="1"/>
</dbReference>
<dbReference type="AlphaFoldDB" id="A0A6J4NB46"/>
<evidence type="ECO:0000256" key="6">
    <source>
        <dbReference type="ARBA" id="ARBA00022833"/>
    </source>
</evidence>
<evidence type="ECO:0000256" key="7">
    <source>
        <dbReference type="ARBA" id="ARBA00047989"/>
    </source>
</evidence>
<organism evidence="10">
    <name type="scientific">uncultured Phycisphaerae bacterium</name>
    <dbReference type="NCBI Taxonomy" id="904963"/>
    <lineage>
        <taxon>Bacteria</taxon>
        <taxon>Pseudomonadati</taxon>
        <taxon>Planctomycetota</taxon>
        <taxon>Phycisphaerae</taxon>
        <taxon>environmental samples</taxon>
    </lineage>
</organism>
<dbReference type="EMBL" id="CADCUQ010000184">
    <property type="protein sequence ID" value="CAA9382613.1"/>
    <property type="molecule type" value="Genomic_DNA"/>
</dbReference>
<dbReference type="InterPro" id="IPR038371">
    <property type="entry name" value="Cu_polyphenol_OxRdtase_sf"/>
</dbReference>
<sequence>AFEVGGEVLDAFRAAFGDDAPVRPRPDGKGHVDLREAVRRQLVAAGIPADQIDSTDRCTVRDAGEFFSHRRDNGVTGRMAAIISPR</sequence>
<evidence type="ECO:0000256" key="9">
    <source>
        <dbReference type="ARBA" id="ARBA00049893"/>
    </source>
</evidence>
<evidence type="ECO:0000256" key="2">
    <source>
        <dbReference type="ARBA" id="ARBA00007353"/>
    </source>
</evidence>
<dbReference type="InterPro" id="IPR003730">
    <property type="entry name" value="Cu_polyphenol_OxRdtase"/>
</dbReference>
<evidence type="ECO:0000256" key="1">
    <source>
        <dbReference type="ARBA" id="ARBA00000553"/>
    </source>
</evidence>
<evidence type="ECO:0000256" key="8">
    <source>
        <dbReference type="ARBA" id="ARBA00048968"/>
    </source>
</evidence>
<comment type="catalytic activity">
    <reaction evidence="7">
        <text>adenosine + H2O + H(+) = inosine + NH4(+)</text>
        <dbReference type="Rhea" id="RHEA:24408"/>
        <dbReference type="ChEBI" id="CHEBI:15377"/>
        <dbReference type="ChEBI" id="CHEBI:15378"/>
        <dbReference type="ChEBI" id="CHEBI:16335"/>
        <dbReference type="ChEBI" id="CHEBI:17596"/>
        <dbReference type="ChEBI" id="CHEBI:28938"/>
        <dbReference type="EC" id="3.5.4.4"/>
    </reaction>
    <physiologicalReaction direction="left-to-right" evidence="7">
        <dbReference type="Rhea" id="RHEA:24409"/>
    </physiologicalReaction>
</comment>
<feature type="non-terminal residue" evidence="10">
    <location>
        <position position="1"/>
    </location>
</feature>
<comment type="catalytic activity">
    <reaction evidence="8">
        <text>adenosine + phosphate = alpha-D-ribose 1-phosphate + adenine</text>
        <dbReference type="Rhea" id="RHEA:27642"/>
        <dbReference type="ChEBI" id="CHEBI:16335"/>
        <dbReference type="ChEBI" id="CHEBI:16708"/>
        <dbReference type="ChEBI" id="CHEBI:43474"/>
        <dbReference type="ChEBI" id="CHEBI:57720"/>
        <dbReference type="EC" id="2.4.2.1"/>
    </reaction>
    <physiologicalReaction direction="left-to-right" evidence="8">
        <dbReference type="Rhea" id="RHEA:27643"/>
    </physiologicalReaction>
</comment>
<evidence type="ECO:0000256" key="5">
    <source>
        <dbReference type="ARBA" id="ARBA00022801"/>
    </source>
</evidence>
<dbReference type="GO" id="GO:0016787">
    <property type="term" value="F:hydrolase activity"/>
    <property type="evidence" value="ECO:0007669"/>
    <property type="project" value="UniProtKB-KW"/>
</dbReference>
<dbReference type="PANTHER" id="PTHR30616:SF2">
    <property type="entry name" value="PURINE NUCLEOSIDE PHOSPHORYLASE LACC1"/>
    <property type="match status" value="1"/>
</dbReference>
<gene>
    <name evidence="10" type="ORF">AVDCRST_MAG64-739</name>
</gene>
<keyword evidence="5" id="KW-0378">Hydrolase</keyword>
<keyword evidence="3" id="KW-0808">Transferase</keyword>
<dbReference type="GO" id="GO:0017061">
    <property type="term" value="F:S-methyl-5-thioadenosine phosphorylase activity"/>
    <property type="evidence" value="ECO:0007669"/>
    <property type="project" value="UniProtKB-EC"/>
</dbReference>
<evidence type="ECO:0000256" key="3">
    <source>
        <dbReference type="ARBA" id="ARBA00022679"/>
    </source>
</evidence>
<comment type="catalytic activity">
    <reaction evidence="9">
        <text>S-methyl-5'-thioadenosine + phosphate = 5-(methylsulfanyl)-alpha-D-ribose 1-phosphate + adenine</text>
        <dbReference type="Rhea" id="RHEA:11852"/>
        <dbReference type="ChEBI" id="CHEBI:16708"/>
        <dbReference type="ChEBI" id="CHEBI:17509"/>
        <dbReference type="ChEBI" id="CHEBI:43474"/>
        <dbReference type="ChEBI" id="CHEBI:58533"/>
        <dbReference type="EC" id="2.4.2.28"/>
    </reaction>
    <physiologicalReaction direction="left-to-right" evidence="9">
        <dbReference type="Rhea" id="RHEA:11853"/>
    </physiologicalReaction>
</comment>
<keyword evidence="6" id="KW-0862">Zinc</keyword>
<name>A0A6J4NB46_9BACT</name>
<comment type="similarity">
    <text evidence="2">Belongs to the purine nucleoside phosphorylase YfiH/LACC1 family.</text>
</comment>
<dbReference type="GO" id="GO:0005507">
    <property type="term" value="F:copper ion binding"/>
    <property type="evidence" value="ECO:0007669"/>
    <property type="project" value="TreeGrafter"/>
</dbReference>
<dbReference type="InterPro" id="IPR011324">
    <property type="entry name" value="Cytotoxic_necrot_fac-like_cat"/>
</dbReference>
<protein>
    <submittedName>
        <fullName evidence="10">FIG00003370: Multicopper polyphenol oxidase</fullName>
    </submittedName>
</protein>
<dbReference type="Pfam" id="PF02578">
    <property type="entry name" value="Cu-oxidase_4"/>
    <property type="match status" value="1"/>
</dbReference>
<accession>A0A6J4NB46</accession>
<evidence type="ECO:0000256" key="4">
    <source>
        <dbReference type="ARBA" id="ARBA00022723"/>
    </source>
</evidence>
<reference evidence="10" key="1">
    <citation type="submission" date="2020-02" db="EMBL/GenBank/DDBJ databases">
        <authorList>
            <person name="Meier V. D."/>
        </authorList>
    </citation>
    <scope>NUCLEOTIDE SEQUENCE</scope>
    <source>
        <strain evidence="10">AVDCRST_MAG64</strain>
    </source>
</reference>
<dbReference type="SUPFAM" id="SSF64438">
    <property type="entry name" value="CNF1/YfiH-like putative cysteine hydrolases"/>
    <property type="match status" value="1"/>
</dbReference>
<comment type="catalytic activity">
    <reaction evidence="1">
        <text>inosine + phosphate = alpha-D-ribose 1-phosphate + hypoxanthine</text>
        <dbReference type="Rhea" id="RHEA:27646"/>
        <dbReference type="ChEBI" id="CHEBI:17368"/>
        <dbReference type="ChEBI" id="CHEBI:17596"/>
        <dbReference type="ChEBI" id="CHEBI:43474"/>
        <dbReference type="ChEBI" id="CHEBI:57720"/>
        <dbReference type="EC" id="2.4.2.1"/>
    </reaction>
    <physiologicalReaction direction="left-to-right" evidence="1">
        <dbReference type="Rhea" id="RHEA:27647"/>
    </physiologicalReaction>
</comment>
<proteinExistence type="inferred from homology"/>